<evidence type="ECO:0000259" key="1">
    <source>
        <dbReference type="PROSITE" id="PS51671"/>
    </source>
</evidence>
<dbReference type="AlphaFoldDB" id="A0A382G5P6"/>
<feature type="domain" description="ACT" evidence="1">
    <location>
        <begin position="1"/>
        <end position="53"/>
    </location>
</feature>
<dbReference type="EMBL" id="UINC01053226">
    <property type="protein sequence ID" value="SVB69491.1"/>
    <property type="molecule type" value="Genomic_DNA"/>
</dbReference>
<dbReference type="SUPFAM" id="SSF55021">
    <property type="entry name" value="ACT-like"/>
    <property type="match status" value="1"/>
</dbReference>
<feature type="non-terminal residue" evidence="2">
    <location>
        <position position="53"/>
    </location>
</feature>
<sequence>VLVQDTPGSLNRIVNQFRKRNINIESLAVGPCEKQGISWVTIVAKDIKPNRQD</sequence>
<dbReference type="Pfam" id="PF22629">
    <property type="entry name" value="ACT_AHAS_ss"/>
    <property type="match status" value="1"/>
</dbReference>
<reference evidence="2" key="1">
    <citation type="submission" date="2018-05" db="EMBL/GenBank/DDBJ databases">
        <authorList>
            <person name="Lanie J.A."/>
            <person name="Ng W.-L."/>
            <person name="Kazmierczak K.M."/>
            <person name="Andrzejewski T.M."/>
            <person name="Davidsen T.M."/>
            <person name="Wayne K.J."/>
            <person name="Tettelin H."/>
            <person name="Glass J.I."/>
            <person name="Rusch D."/>
            <person name="Podicherti R."/>
            <person name="Tsui H.-C.T."/>
            <person name="Winkler M.E."/>
        </authorList>
    </citation>
    <scope>NUCLEOTIDE SEQUENCE</scope>
</reference>
<dbReference type="InterPro" id="IPR002912">
    <property type="entry name" value="ACT_dom"/>
</dbReference>
<gene>
    <name evidence="2" type="ORF">METZ01_LOCUS222345</name>
</gene>
<accession>A0A382G5P6</accession>
<dbReference type="Gene3D" id="3.30.70.260">
    <property type="match status" value="1"/>
</dbReference>
<proteinExistence type="predicted"/>
<evidence type="ECO:0000313" key="2">
    <source>
        <dbReference type="EMBL" id="SVB69491.1"/>
    </source>
</evidence>
<dbReference type="PROSITE" id="PS51671">
    <property type="entry name" value="ACT"/>
    <property type="match status" value="1"/>
</dbReference>
<protein>
    <recommendedName>
        <fullName evidence="1">ACT domain-containing protein</fullName>
    </recommendedName>
</protein>
<name>A0A382G5P6_9ZZZZ</name>
<feature type="non-terminal residue" evidence="2">
    <location>
        <position position="1"/>
    </location>
</feature>
<dbReference type="InterPro" id="IPR054480">
    <property type="entry name" value="AHAS_small-like_ACT"/>
</dbReference>
<dbReference type="InterPro" id="IPR045865">
    <property type="entry name" value="ACT-like_dom_sf"/>
</dbReference>
<organism evidence="2">
    <name type="scientific">marine metagenome</name>
    <dbReference type="NCBI Taxonomy" id="408172"/>
    <lineage>
        <taxon>unclassified sequences</taxon>
        <taxon>metagenomes</taxon>
        <taxon>ecological metagenomes</taxon>
    </lineage>
</organism>